<accession>A0ABT4UJ05</accession>
<name>A0ABT4UJ05_9BACT</name>
<dbReference type="EMBL" id="JAQGEF010000008">
    <property type="protein sequence ID" value="MDA3614822.1"/>
    <property type="molecule type" value="Genomic_DNA"/>
</dbReference>
<organism evidence="1 2">
    <name type="scientific">Polluticaenibacter yanchengensis</name>
    <dbReference type="NCBI Taxonomy" id="3014562"/>
    <lineage>
        <taxon>Bacteria</taxon>
        <taxon>Pseudomonadati</taxon>
        <taxon>Bacteroidota</taxon>
        <taxon>Chitinophagia</taxon>
        <taxon>Chitinophagales</taxon>
        <taxon>Chitinophagaceae</taxon>
        <taxon>Polluticaenibacter</taxon>
    </lineage>
</organism>
<dbReference type="Proteomes" id="UP001210231">
    <property type="component" value="Unassembled WGS sequence"/>
</dbReference>
<evidence type="ECO:0008006" key="3">
    <source>
        <dbReference type="Google" id="ProtNLM"/>
    </source>
</evidence>
<evidence type="ECO:0000313" key="2">
    <source>
        <dbReference type="Proteomes" id="UP001210231"/>
    </source>
</evidence>
<comment type="caution">
    <text evidence="1">The sequence shown here is derived from an EMBL/GenBank/DDBJ whole genome shotgun (WGS) entry which is preliminary data.</text>
</comment>
<sequence>MKDLLKKAVIFFVCFCLVYGALYFISLNSKYEQNDYITAIVEKHQRAEAMKGPKALVIAGSNIAFGIDSEIIEDSIGMPVTNLGLTGGLGAEFILNEAKALLKPNDIAILSLEYLVTLEGDYQNKYKAKEALPGTAAYFSKDLNAELIIANYNMRNRLIHFGDKSTSNKSPIYNKTYFNERGDLTSHHGKAPLDKLISTGIPNYNNFDVVDCIEAFSKYCKQNNIKLFYAYPSLADLGYAKYGSYIDRFVSKLSKINDIEFIGDFRSSVQPDSCFYDSIFHLTENEKVKRSRKIGAALKKMLQLN</sequence>
<proteinExistence type="predicted"/>
<gene>
    <name evidence="1" type="ORF">O3P16_08380</name>
</gene>
<evidence type="ECO:0000313" key="1">
    <source>
        <dbReference type="EMBL" id="MDA3614822.1"/>
    </source>
</evidence>
<protein>
    <recommendedName>
        <fullName evidence="3">SGNH/GDSL hydrolase family protein</fullName>
    </recommendedName>
</protein>
<dbReference type="RefSeq" id="WP_407031148.1">
    <property type="nucleotide sequence ID" value="NZ_JAQGEF010000008.1"/>
</dbReference>
<keyword evidence="2" id="KW-1185">Reference proteome</keyword>
<reference evidence="1 2" key="1">
    <citation type="submission" date="2022-12" db="EMBL/GenBank/DDBJ databases">
        <title>Chitinophagaceae gen. sp. nov., a new member of the family Chitinophagaceae, isolated from soil in a chemical factory.</title>
        <authorList>
            <person name="Ke Z."/>
        </authorList>
    </citation>
    <scope>NUCLEOTIDE SEQUENCE [LARGE SCALE GENOMIC DNA]</scope>
    <source>
        <strain evidence="1 2">LY-5</strain>
    </source>
</reference>